<name>A0A928W1I7_9CYAN</name>
<dbReference type="RefSeq" id="WP_264322367.1">
    <property type="nucleotide sequence ID" value="NZ_JADEXN010000314.1"/>
</dbReference>
<evidence type="ECO:0000313" key="2">
    <source>
        <dbReference type="Proteomes" id="UP000621799"/>
    </source>
</evidence>
<proteinExistence type="predicted"/>
<sequence>MVKQISWLPLKNENGRKILHLRTDPHRPWQPYTAFPEYAVPDIEVAGASKGYATFQKLISQGWQVVATHRA</sequence>
<evidence type="ECO:0000313" key="1">
    <source>
        <dbReference type="EMBL" id="MBE9042193.1"/>
    </source>
</evidence>
<keyword evidence="2" id="KW-1185">Reference proteome</keyword>
<comment type="caution">
    <text evidence="1">The sequence shown here is derived from an EMBL/GenBank/DDBJ whole genome shotgun (WGS) entry which is preliminary data.</text>
</comment>
<protein>
    <submittedName>
        <fullName evidence="1">Uncharacterized protein</fullName>
    </submittedName>
</protein>
<dbReference type="AlphaFoldDB" id="A0A928W1I7"/>
<organism evidence="1 2">
    <name type="scientific">Zarconia navalis LEGE 11467</name>
    <dbReference type="NCBI Taxonomy" id="1828826"/>
    <lineage>
        <taxon>Bacteria</taxon>
        <taxon>Bacillati</taxon>
        <taxon>Cyanobacteriota</taxon>
        <taxon>Cyanophyceae</taxon>
        <taxon>Oscillatoriophycideae</taxon>
        <taxon>Oscillatoriales</taxon>
        <taxon>Oscillatoriales incertae sedis</taxon>
        <taxon>Zarconia</taxon>
        <taxon>Zarconia navalis</taxon>
    </lineage>
</organism>
<reference evidence="1" key="1">
    <citation type="submission" date="2020-10" db="EMBL/GenBank/DDBJ databases">
        <authorList>
            <person name="Castelo-Branco R."/>
            <person name="Eusebio N."/>
            <person name="Adriana R."/>
            <person name="Vieira A."/>
            <person name="Brugerolle De Fraissinette N."/>
            <person name="Rezende De Castro R."/>
            <person name="Schneider M.P."/>
            <person name="Vasconcelos V."/>
            <person name="Leao P.N."/>
        </authorList>
    </citation>
    <scope>NUCLEOTIDE SEQUENCE</scope>
    <source>
        <strain evidence="1">LEGE 11467</strain>
    </source>
</reference>
<dbReference type="Proteomes" id="UP000621799">
    <property type="component" value="Unassembled WGS sequence"/>
</dbReference>
<accession>A0A928W1I7</accession>
<dbReference type="EMBL" id="JADEXN010000314">
    <property type="protein sequence ID" value="MBE9042193.1"/>
    <property type="molecule type" value="Genomic_DNA"/>
</dbReference>
<gene>
    <name evidence="1" type="ORF">IQ235_15550</name>
</gene>